<dbReference type="NCBIfam" id="NF001368">
    <property type="entry name" value="PRK00277.1"/>
    <property type="match status" value="1"/>
</dbReference>
<reference evidence="13" key="1">
    <citation type="submission" date="2021-01" db="EMBL/GenBank/DDBJ databases">
        <title>Whole genome shotgun sequence of Planosporangium mesophilum NBRC 109066.</title>
        <authorList>
            <person name="Komaki H."/>
            <person name="Tamura T."/>
        </authorList>
    </citation>
    <scope>NUCLEOTIDE SEQUENCE</scope>
    <source>
        <strain evidence="13">NBRC 109066</strain>
    </source>
</reference>
<name>A0A8J3T888_9ACTN</name>
<comment type="subunit">
    <text evidence="7">Fourteen ClpP subunits assemble into 2 heptameric rings which stack back to back to give a disk-like structure with a central cavity, resembling the structure of eukaryotic proteasomes.</text>
</comment>
<dbReference type="CDD" id="cd07017">
    <property type="entry name" value="S14_ClpP_2"/>
    <property type="match status" value="1"/>
</dbReference>
<proteinExistence type="inferred from homology"/>
<comment type="caution">
    <text evidence="13">The sequence shown here is derived from an EMBL/GenBank/DDBJ whole genome shotgun (WGS) entry which is preliminary data.</text>
</comment>
<dbReference type="EC" id="3.4.21.92" evidence="7 10"/>
<dbReference type="HAMAP" id="MF_00444">
    <property type="entry name" value="ClpP"/>
    <property type="match status" value="1"/>
</dbReference>
<protein>
    <recommendedName>
        <fullName evidence="7 12">ATP-dependent Clp protease proteolytic subunit</fullName>
        <ecNumber evidence="7 10">3.4.21.92</ecNumber>
    </recommendedName>
    <alternativeName>
        <fullName evidence="7">Endopeptidase Clp</fullName>
    </alternativeName>
</protein>
<dbReference type="AlphaFoldDB" id="A0A8J3T888"/>
<keyword evidence="3 7" id="KW-0645">Protease</keyword>
<dbReference type="EMBL" id="BOON01000008">
    <property type="protein sequence ID" value="GII21563.1"/>
    <property type="molecule type" value="Genomic_DNA"/>
</dbReference>
<dbReference type="GO" id="GO:0005737">
    <property type="term" value="C:cytoplasm"/>
    <property type="evidence" value="ECO:0007669"/>
    <property type="project" value="UniProtKB-SubCell"/>
</dbReference>
<dbReference type="GO" id="GO:0006515">
    <property type="term" value="P:protein quality control for misfolded or incompletely synthesized proteins"/>
    <property type="evidence" value="ECO:0007669"/>
    <property type="project" value="TreeGrafter"/>
</dbReference>
<feature type="active site" description="Nucleophile" evidence="7">
    <location>
        <position position="100"/>
    </location>
</feature>
<dbReference type="GO" id="GO:0004252">
    <property type="term" value="F:serine-type endopeptidase activity"/>
    <property type="evidence" value="ECO:0007669"/>
    <property type="project" value="UniProtKB-UniRule"/>
</dbReference>
<keyword evidence="14" id="KW-1185">Reference proteome</keyword>
<keyword evidence="5 7" id="KW-0720">Serine protease</keyword>
<dbReference type="Pfam" id="PF00574">
    <property type="entry name" value="CLP_protease"/>
    <property type="match status" value="1"/>
</dbReference>
<comment type="catalytic activity">
    <reaction evidence="6 7 9">
        <text>Hydrolysis of proteins to small peptides in the presence of ATP and magnesium. alpha-casein is the usual test substrate. In the absence of ATP, only oligopeptides shorter than five residues are hydrolyzed (such as succinyl-Leu-Tyr-|-NHMec, and Leu-Tyr-Leu-|-Tyr-Trp, in which cleavage of the -Tyr-|-Leu- and -Tyr-|-Trp bonds also occurs).</text>
        <dbReference type="EC" id="3.4.21.92"/>
    </reaction>
</comment>
<dbReference type="GO" id="GO:0004176">
    <property type="term" value="F:ATP-dependent peptidase activity"/>
    <property type="evidence" value="ECO:0007669"/>
    <property type="project" value="InterPro"/>
</dbReference>
<comment type="subcellular location">
    <subcellularLocation>
        <location evidence="7">Cytoplasm</location>
    </subcellularLocation>
</comment>
<comment type="function">
    <text evidence="7 11">Cleaves peptides in various proteins in a process that requires ATP hydrolysis. Has a chymotrypsin-like activity. Plays a major role in the degradation of misfolded proteins.</text>
</comment>
<dbReference type="Proteomes" id="UP000599074">
    <property type="component" value="Unassembled WGS sequence"/>
</dbReference>
<dbReference type="PRINTS" id="PR00127">
    <property type="entry name" value="CLPPROTEASEP"/>
</dbReference>
<dbReference type="SUPFAM" id="SSF52096">
    <property type="entry name" value="ClpP/crotonase"/>
    <property type="match status" value="1"/>
</dbReference>
<evidence type="ECO:0000313" key="14">
    <source>
        <dbReference type="Proteomes" id="UP000599074"/>
    </source>
</evidence>
<dbReference type="Gene3D" id="3.90.226.10">
    <property type="entry name" value="2-enoyl-CoA Hydratase, Chain A, domain 1"/>
    <property type="match status" value="1"/>
</dbReference>
<dbReference type="InterPro" id="IPR033135">
    <property type="entry name" value="ClpP_His_AS"/>
</dbReference>
<dbReference type="PANTHER" id="PTHR10381">
    <property type="entry name" value="ATP-DEPENDENT CLP PROTEASE PROTEOLYTIC SUBUNIT"/>
    <property type="match status" value="1"/>
</dbReference>
<evidence type="ECO:0000256" key="8">
    <source>
        <dbReference type="PROSITE-ProRule" id="PRU10085"/>
    </source>
</evidence>
<dbReference type="InterPro" id="IPR018215">
    <property type="entry name" value="ClpP_Ser_AS"/>
</dbReference>
<keyword evidence="2 7" id="KW-0963">Cytoplasm</keyword>
<dbReference type="FunFam" id="3.90.226.10:FF:000002">
    <property type="entry name" value="ATP-dependent Clp protease proteolytic subunit"/>
    <property type="match status" value="1"/>
</dbReference>
<organism evidence="13 14">
    <name type="scientific">Planosporangium mesophilum</name>
    <dbReference type="NCBI Taxonomy" id="689768"/>
    <lineage>
        <taxon>Bacteria</taxon>
        <taxon>Bacillati</taxon>
        <taxon>Actinomycetota</taxon>
        <taxon>Actinomycetes</taxon>
        <taxon>Micromonosporales</taxon>
        <taxon>Micromonosporaceae</taxon>
        <taxon>Planosporangium</taxon>
    </lineage>
</organism>
<dbReference type="PROSITE" id="PS00382">
    <property type="entry name" value="CLP_PROTEASE_HIS"/>
    <property type="match status" value="1"/>
</dbReference>
<evidence type="ECO:0000256" key="4">
    <source>
        <dbReference type="ARBA" id="ARBA00022801"/>
    </source>
</evidence>
<evidence type="ECO:0000256" key="6">
    <source>
        <dbReference type="ARBA" id="ARBA00034021"/>
    </source>
</evidence>
<dbReference type="InterPro" id="IPR023562">
    <property type="entry name" value="ClpP/TepA"/>
</dbReference>
<dbReference type="GO" id="GO:0009368">
    <property type="term" value="C:endopeptidase Clp complex"/>
    <property type="evidence" value="ECO:0007669"/>
    <property type="project" value="TreeGrafter"/>
</dbReference>
<dbReference type="InterPro" id="IPR029045">
    <property type="entry name" value="ClpP/crotonase-like_dom_sf"/>
</dbReference>
<evidence type="ECO:0000256" key="3">
    <source>
        <dbReference type="ARBA" id="ARBA00022670"/>
    </source>
</evidence>
<sequence length="204" mass="22343">MTRYILPSVVERDARGEYATDPYSKLLRERIIFLGTPVDDTAANDVMVQLLHLDYDNPGRDISLYLNSPGGSITAMTAIYDTMRHISSDIQTVCLGQAASAAAVLLAAGTPGKRMILPNARVLIHQPAMDVSQGQTSDLEIQAREILRARAAMEEILAGHTGQSRERVHADLERDTILTAEQALAYGFVDELIPAAKQRELART</sequence>
<dbReference type="RefSeq" id="WP_168114660.1">
    <property type="nucleotide sequence ID" value="NZ_BOON01000008.1"/>
</dbReference>
<dbReference type="GO" id="GO:0051117">
    <property type="term" value="F:ATPase binding"/>
    <property type="evidence" value="ECO:0007669"/>
    <property type="project" value="TreeGrafter"/>
</dbReference>
<gene>
    <name evidence="13" type="primary">clpP_1</name>
    <name evidence="7" type="synonym">clpP</name>
    <name evidence="13" type="ORF">Pme01_11600</name>
</gene>
<evidence type="ECO:0000256" key="9">
    <source>
        <dbReference type="PROSITE-ProRule" id="PRU10086"/>
    </source>
</evidence>
<evidence type="ECO:0000313" key="13">
    <source>
        <dbReference type="EMBL" id="GII21563.1"/>
    </source>
</evidence>
<evidence type="ECO:0000256" key="1">
    <source>
        <dbReference type="ARBA" id="ARBA00007039"/>
    </source>
</evidence>
<feature type="active site" evidence="7 9">
    <location>
        <position position="125"/>
    </location>
</feature>
<evidence type="ECO:0000256" key="11">
    <source>
        <dbReference type="RuleBase" id="RU000550"/>
    </source>
</evidence>
<evidence type="ECO:0000256" key="10">
    <source>
        <dbReference type="RuleBase" id="RU000549"/>
    </source>
</evidence>
<dbReference type="PROSITE" id="PS00381">
    <property type="entry name" value="CLP_PROTEASE_SER"/>
    <property type="match status" value="1"/>
</dbReference>
<dbReference type="PANTHER" id="PTHR10381:SF26">
    <property type="entry name" value="ATP-DEPENDENT CLP PROTEASE PROTEOLYTIC SUBUNIT-LIKE-RELATED"/>
    <property type="match status" value="1"/>
</dbReference>
<evidence type="ECO:0000256" key="5">
    <source>
        <dbReference type="ARBA" id="ARBA00022825"/>
    </source>
</evidence>
<comment type="similarity">
    <text evidence="1 7 12">Belongs to the peptidase S14 family.</text>
</comment>
<evidence type="ECO:0000256" key="12">
    <source>
        <dbReference type="RuleBase" id="RU003567"/>
    </source>
</evidence>
<keyword evidence="4 7" id="KW-0378">Hydrolase</keyword>
<dbReference type="InterPro" id="IPR001907">
    <property type="entry name" value="ClpP"/>
</dbReference>
<dbReference type="NCBIfam" id="NF009205">
    <property type="entry name" value="PRK12553.1"/>
    <property type="match status" value="1"/>
</dbReference>
<evidence type="ECO:0000256" key="7">
    <source>
        <dbReference type="HAMAP-Rule" id="MF_00444"/>
    </source>
</evidence>
<evidence type="ECO:0000256" key="2">
    <source>
        <dbReference type="ARBA" id="ARBA00022490"/>
    </source>
</evidence>
<feature type="active site" evidence="8">
    <location>
        <position position="100"/>
    </location>
</feature>
<accession>A0A8J3T888</accession>